<dbReference type="PANTHER" id="PTHR11265">
    <property type="entry name" value="S-ADENOSYL-METHYLTRANSFERASE MRAW"/>
    <property type="match status" value="1"/>
</dbReference>
<dbReference type="InterPro" id="IPR029063">
    <property type="entry name" value="SAM-dependent_MTases_sf"/>
</dbReference>
<dbReference type="Gene3D" id="3.40.50.150">
    <property type="entry name" value="Vaccinia Virus protein VP39"/>
    <property type="match status" value="1"/>
</dbReference>
<dbReference type="EC" id="2.1.1.199" evidence="6"/>
<feature type="binding site" evidence="6">
    <location>
        <position position="133"/>
    </location>
    <ligand>
        <name>S-adenosyl-L-methionine</name>
        <dbReference type="ChEBI" id="CHEBI:59789"/>
    </ligand>
</feature>
<keyword evidence="3 6" id="KW-0489">Methyltransferase</keyword>
<feature type="region of interest" description="Disordered" evidence="7">
    <location>
        <begin position="1"/>
        <end position="32"/>
    </location>
</feature>
<dbReference type="PANTHER" id="PTHR11265:SF0">
    <property type="entry name" value="12S RRNA N4-METHYLCYTIDINE METHYLTRANSFERASE"/>
    <property type="match status" value="1"/>
</dbReference>
<dbReference type="SUPFAM" id="SSF53335">
    <property type="entry name" value="S-adenosyl-L-methionine-dependent methyltransferases"/>
    <property type="match status" value="1"/>
</dbReference>
<feature type="binding site" evidence="6">
    <location>
        <position position="90"/>
    </location>
    <ligand>
        <name>S-adenosyl-L-methionine</name>
        <dbReference type="ChEBI" id="CHEBI:59789"/>
    </ligand>
</feature>
<sequence>MESDPVGSDPVGSDPAESDPDESMSGSRSGAEVLPAGPIDWGHLSVLRDECVAGLQPRSGGCYLDATLGAGGHTAALLAADPEVRVVGLDCDDRALAIAQERLAPWGARVTFVRSNFAQFNPGDQQFDGILADLGVSSMQFDQPDRGFSFRHDGPLDMRMDDRLTESAADVVNHWQEVPLANAIYTYGEERLSRRIARAIVEQRQTQPFQTTLELANAIARCVPGKYRHGRIHPATRTFQALRIVVNQELAVLETLLDRAPNWLAPQGRLAVISFHSLEDRIVKHRLRESTQLKVITKKPICPSDTEMGQNSRSRSAKLRIAEKI</sequence>
<evidence type="ECO:0000256" key="5">
    <source>
        <dbReference type="ARBA" id="ARBA00022691"/>
    </source>
</evidence>
<dbReference type="EMBL" id="JAZAQF010000088">
    <property type="protein sequence ID" value="MFG3819344.1"/>
    <property type="molecule type" value="Genomic_DNA"/>
</dbReference>
<feature type="binding site" evidence="6">
    <location>
        <position position="140"/>
    </location>
    <ligand>
        <name>S-adenosyl-L-methionine</name>
        <dbReference type="ChEBI" id="CHEBI:59789"/>
    </ligand>
</feature>
<keyword evidence="9" id="KW-1185">Reference proteome</keyword>
<dbReference type="GO" id="GO:0008168">
    <property type="term" value="F:methyltransferase activity"/>
    <property type="evidence" value="ECO:0007669"/>
    <property type="project" value="UniProtKB-KW"/>
</dbReference>
<comment type="function">
    <text evidence="6">Specifically methylates the N4 position of cytidine in position 1402 (C1402) of 16S rRNA.</text>
</comment>
<dbReference type="NCBIfam" id="TIGR00006">
    <property type="entry name" value="16S rRNA (cytosine(1402)-N(4))-methyltransferase RsmH"/>
    <property type="match status" value="1"/>
</dbReference>
<evidence type="ECO:0000256" key="4">
    <source>
        <dbReference type="ARBA" id="ARBA00022679"/>
    </source>
</evidence>
<keyword evidence="5 6" id="KW-0949">S-adenosyl-L-methionine</keyword>
<dbReference type="CDD" id="cd02440">
    <property type="entry name" value="AdoMet_MTases"/>
    <property type="match status" value="1"/>
</dbReference>
<feature type="binding site" evidence="6">
    <location>
        <begin position="71"/>
        <end position="73"/>
    </location>
    <ligand>
        <name>S-adenosyl-L-methionine</name>
        <dbReference type="ChEBI" id="CHEBI:59789"/>
    </ligand>
</feature>
<dbReference type="Proteomes" id="UP001604335">
    <property type="component" value="Unassembled WGS sequence"/>
</dbReference>
<proteinExistence type="inferred from homology"/>
<evidence type="ECO:0000256" key="3">
    <source>
        <dbReference type="ARBA" id="ARBA00022603"/>
    </source>
</evidence>
<feature type="binding site" evidence="6">
    <location>
        <position position="117"/>
    </location>
    <ligand>
        <name>S-adenosyl-L-methionine</name>
        <dbReference type="ChEBI" id="CHEBI:59789"/>
    </ligand>
</feature>
<comment type="similarity">
    <text evidence="1 6">Belongs to the methyltransferase superfamily. RsmH family.</text>
</comment>
<dbReference type="InterPro" id="IPR002903">
    <property type="entry name" value="RsmH"/>
</dbReference>
<evidence type="ECO:0000256" key="2">
    <source>
        <dbReference type="ARBA" id="ARBA00022552"/>
    </source>
</evidence>
<dbReference type="Pfam" id="PF01795">
    <property type="entry name" value="Methyltransf_5"/>
    <property type="match status" value="1"/>
</dbReference>
<dbReference type="HAMAP" id="MF_01007">
    <property type="entry name" value="16SrRNA_methyltr_H"/>
    <property type="match status" value="1"/>
</dbReference>
<comment type="subcellular location">
    <subcellularLocation>
        <location evidence="6">Cytoplasm</location>
    </subcellularLocation>
</comment>
<dbReference type="GO" id="GO:0032259">
    <property type="term" value="P:methylation"/>
    <property type="evidence" value="ECO:0007669"/>
    <property type="project" value="UniProtKB-KW"/>
</dbReference>
<dbReference type="PIRSF" id="PIRSF004486">
    <property type="entry name" value="MraW"/>
    <property type="match status" value="1"/>
</dbReference>
<dbReference type="InterPro" id="IPR023397">
    <property type="entry name" value="SAM-dep_MeTrfase_MraW_recog"/>
</dbReference>
<comment type="catalytic activity">
    <reaction evidence="6">
        <text>cytidine(1402) in 16S rRNA + S-adenosyl-L-methionine = N(4)-methylcytidine(1402) in 16S rRNA + S-adenosyl-L-homocysteine + H(+)</text>
        <dbReference type="Rhea" id="RHEA:42928"/>
        <dbReference type="Rhea" id="RHEA-COMP:10286"/>
        <dbReference type="Rhea" id="RHEA-COMP:10287"/>
        <dbReference type="ChEBI" id="CHEBI:15378"/>
        <dbReference type="ChEBI" id="CHEBI:57856"/>
        <dbReference type="ChEBI" id="CHEBI:59789"/>
        <dbReference type="ChEBI" id="CHEBI:74506"/>
        <dbReference type="ChEBI" id="CHEBI:82748"/>
        <dbReference type="EC" id="2.1.1.199"/>
    </reaction>
</comment>
<gene>
    <name evidence="6 8" type="primary">rsmH</name>
    <name evidence="8" type="ORF">VPK24_16990</name>
</gene>
<evidence type="ECO:0000256" key="6">
    <source>
        <dbReference type="HAMAP-Rule" id="MF_01007"/>
    </source>
</evidence>
<evidence type="ECO:0000313" key="9">
    <source>
        <dbReference type="Proteomes" id="UP001604335"/>
    </source>
</evidence>
<protein>
    <recommendedName>
        <fullName evidence="6">Ribosomal RNA small subunit methyltransferase H</fullName>
        <ecNumber evidence="6">2.1.1.199</ecNumber>
    </recommendedName>
    <alternativeName>
        <fullName evidence="6">16S rRNA m(4)C1402 methyltransferase</fullName>
    </alternativeName>
    <alternativeName>
        <fullName evidence="6">rRNA (cytosine-N(4)-)-methyltransferase RsmH</fullName>
    </alternativeName>
</protein>
<evidence type="ECO:0000313" key="8">
    <source>
        <dbReference type="EMBL" id="MFG3819344.1"/>
    </source>
</evidence>
<dbReference type="Gene3D" id="1.10.150.170">
    <property type="entry name" value="Putative methyltransferase TM0872, insert domain"/>
    <property type="match status" value="1"/>
</dbReference>
<name>A0ABW7CDX8_9CYAN</name>
<keyword evidence="6" id="KW-0963">Cytoplasm</keyword>
<comment type="caution">
    <text evidence="8">The sequence shown here is derived from an EMBL/GenBank/DDBJ whole genome shotgun (WGS) entry which is preliminary data.</text>
</comment>
<organism evidence="8 9">
    <name type="scientific">Limnothrix redekei LRLZ20PSL1</name>
    <dbReference type="NCBI Taxonomy" id="3112953"/>
    <lineage>
        <taxon>Bacteria</taxon>
        <taxon>Bacillati</taxon>
        <taxon>Cyanobacteriota</taxon>
        <taxon>Cyanophyceae</taxon>
        <taxon>Pseudanabaenales</taxon>
        <taxon>Pseudanabaenaceae</taxon>
        <taxon>Limnothrix</taxon>
    </lineage>
</organism>
<accession>A0ABW7CDX8</accession>
<keyword evidence="4 6" id="KW-0808">Transferase</keyword>
<keyword evidence="2 6" id="KW-0698">rRNA processing</keyword>
<evidence type="ECO:0000256" key="7">
    <source>
        <dbReference type="SAM" id="MobiDB-lite"/>
    </source>
</evidence>
<dbReference type="SUPFAM" id="SSF81799">
    <property type="entry name" value="Putative methyltransferase TM0872, insert domain"/>
    <property type="match status" value="1"/>
</dbReference>
<evidence type="ECO:0000256" key="1">
    <source>
        <dbReference type="ARBA" id="ARBA00010396"/>
    </source>
</evidence>
<reference evidence="9" key="1">
    <citation type="journal article" date="2024" name="Algal Res.">
        <title>Biochemical, toxicological and genomic investigation of a high-biomass producing Limnothrix strain isolated from Italian shallow drinking water reservoir.</title>
        <authorList>
            <person name="Simonazzi M."/>
            <person name="Shishido T.K."/>
            <person name="Delbaje E."/>
            <person name="Wahlsten M."/>
            <person name="Fewer D.P."/>
            <person name="Sivonen K."/>
            <person name="Pezzolesi L."/>
            <person name="Pistocchi R."/>
        </authorList>
    </citation>
    <scope>NUCLEOTIDE SEQUENCE [LARGE SCALE GENOMIC DNA]</scope>
    <source>
        <strain evidence="9">LRLZ20PSL1</strain>
    </source>
</reference>